<dbReference type="InterPro" id="IPR013780">
    <property type="entry name" value="Glyco_hydro_b"/>
</dbReference>
<dbReference type="Pfam" id="PF21307">
    <property type="entry name" value="Glyco_hydro_95_C"/>
    <property type="match status" value="1"/>
</dbReference>
<dbReference type="GO" id="GO:0016787">
    <property type="term" value="F:hydrolase activity"/>
    <property type="evidence" value="ECO:0007669"/>
    <property type="project" value="UniProtKB-KW"/>
</dbReference>
<dbReference type="Proteomes" id="UP001597493">
    <property type="component" value="Unassembled WGS sequence"/>
</dbReference>
<evidence type="ECO:0000259" key="2">
    <source>
        <dbReference type="Pfam" id="PF21307"/>
    </source>
</evidence>
<dbReference type="InterPro" id="IPR027414">
    <property type="entry name" value="GH95_N_dom"/>
</dbReference>
<dbReference type="InterPro" id="IPR049053">
    <property type="entry name" value="AFCA-like_C"/>
</dbReference>
<dbReference type="Pfam" id="PF14498">
    <property type="entry name" value="Glyco_hyd_65N_2"/>
    <property type="match status" value="1"/>
</dbReference>
<gene>
    <name evidence="4" type="ORF">ACFSW5_10065</name>
</gene>
<dbReference type="PANTHER" id="PTHR31084">
    <property type="entry name" value="ALPHA-L-FUCOSIDASE 2"/>
    <property type="match status" value="1"/>
</dbReference>
<protein>
    <submittedName>
        <fullName evidence="4">Glycoside hydrolase N-terminal domain-containing protein</fullName>
    </submittedName>
</protein>
<dbReference type="PIRSF" id="PIRSF007663">
    <property type="entry name" value="UCP007663"/>
    <property type="match status" value="1"/>
</dbReference>
<dbReference type="PANTHER" id="PTHR31084:SF0">
    <property type="entry name" value="ALPHA-L-FUCOSIDASE 2"/>
    <property type="match status" value="1"/>
</dbReference>
<evidence type="ECO:0000259" key="1">
    <source>
        <dbReference type="Pfam" id="PF14498"/>
    </source>
</evidence>
<keyword evidence="4" id="KW-0378">Hydrolase</keyword>
<name>A0ABW5QW43_9BACL</name>
<dbReference type="InterPro" id="IPR054363">
    <property type="entry name" value="GH95_cat"/>
</dbReference>
<organism evidence="4 5">
    <name type="scientific">Paenibacillus thailandensis</name>
    <dbReference type="NCBI Taxonomy" id="393250"/>
    <lineage>
        <taxon>Bacteria</taxon>
        <taxon>Bacillati</taxon>
        <taxon>Bacillota</taxon>
        <taxon>Bacilli</taxon>
        <taxon>Bacillales</taxon>
        <taxon>Paenibacillaceae</taxon>
        <taxon>Paenibacillus</taxon>
    </lineage>
</organism>
<dbReference type="InterPro" id="IPR012341">
    <property type="entry name" value="6hp_glycosidase-like_sf"/>
</dbReference>
<feature type="domain" description="Glycosyl hydrolase family 95 N-terminal" evidence="1">
    <location>
        <begin position="3"/>
        <end position="250"/>
    </location>
</feature>
<reference evidence="5" key="1">
    <citation type="journal article" date="2019" name="Int. J. Syst. Evol. Microbiol.">
        <title>The Global Catalogue of Microorganisms (GCM) 10K type strain sequencing project: providing services to taxonomists for standard genome sequencing and annotation.</title>
        <authorList>
            <consortium name="The Broad Institute Genomics Platform"/>
            <consortium name="The Broad Institute Genome Sequencing Center for Infectious Disease"/>
            <person name="Wu L."/>
            <person name="Ma J."/>
        </authorList>
    </citation>
    <scope>NUCLEOTIDE SEQUENCE [LARGE SCALE GENOMIC DNA]</scope>
    <source>
        <strain evidence="5">TISTR 1827</strain>
    </source>
</reference>
<dbReference type="EMBL" id="JBHUMY010000009">
    <property type="protein sequence ID" value="MFD2660602.1"/>
    <property type="molecule type" value="Genomic_DNA"/>
</dbReference>
<evidence type="ECO:0000313" key="4">
    <source>
        <dbReference type="EMBL" id="MFD2660602.1"/>
    </source>
</evidence>
<dbReference type="InterPro" id="IPR008928">
    <property type="entry name" value="6-hairpin_glycosidase_sf"/>
</dbReference>
<comment type="caution">
    <text evidence="4">The sequence shown here is derived from an EMBL/GenBank/DDBJ whole genome shotgun (WGS) entry which is preliminary data.</text>
</comment>
<dbReference type="Gene3D" id="1.50.10.10">
    <property type="match status" value="1"/>
</dbReference>
<dbReference type="RefSeq" id="WP_379272200.1">
    <property type="nucleotide sequence ID" value="NZ_JBHUGT010000028.1"/>
</dbReference>
<evidence type="ECO:0000313" key="5">
    <source>
        <dbReference type="Proteomes" id="UP001597493"/>
    </source>
</evidence>
<proteinExistence type="predicted"/>
<dbReference type="Gene3D" id="2.60.40.1180">
    <property type="entry name" value="Golgi alpha-mannosidase II"/>
    <property type="match status" value="1"/>
</dbReference>
<accession>A0ABW5QW43</accession>
<keyword evidence="5" id="KW-1185">Reference proteome</keyword>
<evidence type="ECO:0000259" key="3">
    <source>
        <dbReference type="Pfam" id="PF22124"/>
    </source>
</evidence>
<sequence>MKLQYSKPAKVWTEALPVGNGRLGAMVFGGVERERLQLNEDTLWSGFPRDWNNPEAKKHLPEIRRLVAEGRNKEADLLAKKMMGLYTQSYMPLGDLEINFEHGDLAWNYRRELHLDEAVSTVTYTVGETVYTRETFVSFPDQVIAMRLEAGKPGALSFHSRLSSPLRYETSAEDGQLVMRGIAPEQVRPSYYGADNPIVYGEFGNTDAMSFEGRLAVTAEGGRITLTDNGIRVVGATEAFLYFSAATSFNGFDRVPGRDGKDPGPIVAGYIAGALSAGYAKLREAHAADYRSLYGRVNIRLGESAAPADMDTDARISEYGASDPGLVELLYQYGRYLLISSSRPGTQPANLQGIWNQETRPPWSSNWTLNINAEMNYWPAETANLAECHEPLLDFIGNISITGRATAEINYGTRGWTAHHNSDIWALSSPVGDFGHGDASWAFWPMGGVWLSQHLWEHYAFGRDERYLRERAYPIMREAALFCLDWLVENEDGRLITSPSTSPEHRFRTEDGGLAAVTEAATMDLSLIWELFTNCIEAASALQLDEDLRTELQAALERLLPPQIGKYGQLQEWAKDYEDEDVHHRHVSHLFGVYPGRQLTAETTPELFAAARRSLERRGDEGTGWSLGWKVGLWARFRDGNRVFGLLSNLLRLVKEDARGEGGGVYANLLDAHPPFQIDGNFAATAGINEALLQSHQGCMELLPALPDVWRDGHITGLRARGGFEVSLFWQEGALSKAEIAASLDGPCVLRIASKPRITDSEGQPVAVDTTADGLYRFAASAGERYIVTL</sequence>
<dbReference type="SUPFAM" id="SSF48208">
    <property type="entry name" value="Six-hairpin glycosidases"/>
    <property type="match status" value="1"/>
</dbReference>
<dbReference type="InterPro" id="IPR016518">
    <property type="entry name" value="Alpha-L-fucosidase"/>
</dbReference>
<feature type="domain" description="Alpha fucosidase A-like C-terminal" evidence="2">
    <location>
        <begin position="694"/>
        <end position="788"/>
    </location>
</feature>
<dbReference type="Pfam" id="PF22124">
    <property type="entry name" value="Glyco_hydro_95_cat"/>
    <property type="match status" value="1"/>
</dbReference>
<dbReference type="Gene3D" id="2.70.98.50">
    <property type="entry name" value="putative glycoside hydrolase family protein from bacillus halodurans"/>
    <property type="match status" value="1"/>
</dbReference>
<feature type="domain" description="Glycosyl hydrolase family 95 catalytic" evidence="3">
    <location>
        <begin position="278"/>
        <end position="692"/>
    </location>
</feature>